<keyword evidence="1" id="KW-0812">Transmembrane</keyword>
<dbReference type="STRING" id="1163406.A0A0L0N013"/>
<evidence type="ECO:0000313" key="2">
    <source>
        <dbReference type="EMBL" id="KND87090.1"/>
    </source>
</evidence>
<dbReference type="AlphaFoldDB" id="A0A0L0N013"/>
<feature type="transmembrane region" description="Helical" evidence="1">
    <location>
        <begin position="44"/>
        <end position="69"/>
    </location>
</feature>
<keyword evidence="3" id="KW-1185">Reference proteome</keyword>
<dbReference type="PANTHER" id="PTHR35872:SF2">
    <property type="entry name" value="INTEGRAL MEMBRANE PROTEIN (AFU_ORTHOLOGUE AFUA_5G07110)"/>
    <property type="match status" value="1"/>
</dbReference>
<name>A0A0L0N013_TOLOC</name>
<evidence type="ECO:0000256" key="1">
    <source>
        <dbReference type="SAM" id="Phobius"/>
    </source>
</evidence>
<dbReference type="Proteomes" id="UP000036947">
    <property type="component" value="Unassembled WGS sequence"/>
</dbReference>
<comment type="caution">
    <text evidence="2">The sequence shown here is derived from an EMBL/GenBank/DDBJ whole genome shotgun (WGS) entry which is preliminary data.</text>
</comment>
<dbReference type="EMBL" id="LFRF01000042">
    <property type="protein sequence ID" value="KND87090.1"/>
    <property type="molecule type" value="Genomic_DNA"/>
</dbReference>
<sequence>MSGYHPLTAKQRKSLSHHQEKLAKSHSFYKPEETFTHYSFPLGYLMAIVILLDCHSCLQISLGACTWGIDYHVRPFALTTVILCVSITCNLTAGLVITIGDRKTRKKDVVELLNRQELTDDAIKHIEHKKKKEKDKDKGGEVVPE</sequence>
<dbReference type="OrthoDB" id="3365211at2759"/>
<keyword evidence="1" id="KW-1133">Transmembrane helix</keyword>
<accession>A0A0L0N013</accession>
<dbReference type="PANTHER" id="PTHR35872">
    <property type="entry name" value="INTEGRAL MEMBRANE PROTEIN (AFU_ORTHOLOGUE AFUA_5G07110)"/>
    <property type="match status" value="1"/>
</dbReference>
<keyword evidence="1" id="KW-0472">Membrane</keyword>
<protein>
    <submittedName>
        <fullName evidence="2">Uncharacterized protein</fullName>
    </submittedName>
</protein>
<gene>
    <name evidence="2" type="ORF">TOPH_08258</name>
</gene>
<organism evidence="2 3">
    <name type="scientific">Tolypocladium ophioglossoides (strain CBS 100239)</name>
    <name type="common">Snaketongue truffleclub</name>
    <name type="synonym">Elaphocordyceps ophioglossoides</name>
    <dbReference type="NCBI Taxonomy" id="1163406"/>
    <lineage>
        <taxon>Eukaryota</taxon>
        <taxon>Fungi</taxon>
        <taxon>Dikarya</taxon>
        <taxon>Ascomycota</taxon>
        <taxon>Pezizomycotina</taxon>
        <taxon>Sordariomycetes</taxon>
        <taxon>Hypocreomycetidae</taxon>
        <taxon>Hypocreales</taxon>
        <taxon>Ophiocordycipitaceae</taxon>
        <taxon>Tolypocladium</taxon>
    </lineage>
</organism>
<proteinExistence type="predicted"/>
<evidence type="ECO:0000313" key="3">
    <source>
        <dbReference type="Proteomes" id="UP000036947"/>
    </source>
</evidence>
<feature type="transmembrane region" description="Helical" evidence="1">
    <location>
        <begin position="75"/>
        <end position="97"/>
    </location>
</feature>
<reference evidence="2 3" key="1">
    <citation type="journal article" date="2015" name="BMC Genomics">
        <title>The genome of the truffle-parasite Tolypocladium ophioglossoides and the evolution of antifungal peptaibiotics.</title>
        <authorList>
            <person name="Quandt C.A."/>
            <person name="Bushley K.E."/>
            <person name="Spatafora J.W."/>
        </authorList>
    </citation>
    <scope>NUCLEOTIDE SEQUENCE [LARGE SCALE GENOMIC DNA]</scope>
    <source>
        <strain evidence="2 3">CBS 100239</strain>
    </source>
</reference>